<protein>
    <recommendedName>
        <fullName evidence="5">Prefoldin subunit 5</fullName>
    </recommendedName>
</protein>
<dbReference type="NCBIfam" id="TIGR00293">
    <property type="entry name" value="prefoldin subunit alpha"/>
    <property type="match status" value="1"/>
</dbReference>
<dbReference type="OrthoDB" id="10267474at2759"/>
<dbReference type="KEGG" id="spu:754445"/>
<evidence type="ECO:0008006" key="5">
    <source>
        <dbReference type="Google" id="ProtNLM"/>
    </source>
</evidence>
<dbReference type="RefSeq" id="XP_001178621.1">
    <property type="nucleotide sequence ID" value="XM_001178621.4"/>
</dbReference>
<dbReference type="GO" id="GO:0005737">
    <property type="term" value="C:cytoplasm"/>
    <property type="evidence" value="ECO:0000318"/>
    <property type="project" value="GO_Central"/>
</dbReference>
<dbReference type="CTD" id="5204"/>
<dbReference type="AlphaFoldDB" id="A0A7M7G3L6"/>
<dbReference type="OMA" id="QAKFKAC"/>
<keyword evidence="2" id="KW-0143">Chaperone</keyword>
<evidence type="ECO:0000256" key="2">
    <source>
        <dbReference type="ARBA" id="ARBA00023186"/>
    </source>
</evidence>
<sequence>MAEGQQVDLMQLPLPQLNGLKEQLDQEVEMMQNSLQQLKMAQSRFVESSDSISKLNKDNEGKEMLVPLTSSLYVPGKLQDVNNVLIDIGTGYFVEKPLEEAKKYFKRKVDFVTKQMEKVQPVLIEKSKMRQVVMDVMNMKIQAQMSQMQNQPVKS</sequence>
<dbReference type="PANTHER" id="PTHR12674">
    <property type="entry name" value="PREFOLDIN SUBUNIT 5"/>
    <property type="match status" value="1"/>
</dbReference>
<accession>A0A7M7G3L6</accession>
<dbReference type="GO" id="GO:1990113">
    <property type="term" value="P:RNA polymerase I assembly"/>
    <property type="evidence" value="ECO:0000318"/>
    <property type="project" value="GO_Central"/>
</dbReference>
<comment type="similarity">
    <text evidence="1">Belongs to the prefoldin subunit alpha family.</text>
</comment>
<reference evidence="3" key="2">
    <citation type="submission" date="2021-01" db="UniProtKB">
        <authorList>
            <consortium name="EnsemblMetazoa"/>
        </authorList>
    </citation>
    <scope>IDENTIFICATION</scope>
</reference>
<dbReference type="FunFam" id="1.10.287.370:FF:000004">
    <property type="entry name" value="Probable prefoldin subunit 5"/>
    <property type="match status" value="1"/>
</dbReference>
<dbReference type="InterPro" id="IPR009053">
    <property type="entry name" value="Prefoldin"/>
</dbReference>
<dbReference type="InterPro" id="IPR004127">
    <property type="entry name" value="Prefoldin_subunit_alpha"/>
</dbReference>
<dbReference type="InParanoid" id="A0A7M7G3L6"/>
<evidence type="ECO:0000313" key="3">
    <source>
        <dbReference type="EnsemblMetazoa" id="XP_001178621"/>
    </source>
</evidence>
<dbReference type="GO" id="GO:1990114">
    <property type="term" value="P:RNA polymerase II core complex assembly"/>
    <property type="evidence" value="ECO:0000318"/>
    <property type="project" value="GO_Central"/>
</dbReference>
<reference evidence="4" key="1">
    <citation type="submission" date="2015-02" db="EMBL/GenBank/DDBJ databases">
        <title>Genome sequencing for Strongylocentrotus purpuratus.</title>
        <authorList>
            <person name="Murali S."/>
            <person name="Liu Y."/>
            <person name="Vee V."/>
            <person name="English A."/>
            <person name="Wang M."/>
            <person name="Skinner E."/>
            <person name="Han Y."/>
            <person name="Muzny D.M."/>
            <person name="Worley K.C."/>
            <person name="Gibbs R.A."/>
        </authorList>
    </citation>
    <scope>NUCLEOTIDE SEQUENCE</scope>
</reference>
<evidence type="ECO:0000256" key="1">
    <source>
        <dbReference type="ARBA" id="ARBA00010048"/>
    </source>
</evidence>
<dbReference type="Pfam" id="PF02996">
    <property type="entry name" value="Prefoldin"/>
    <property type="match status" value="1"/>
</dbReference>
<dbReference type="InterPro" id="IPR011599">
    <property type="entry name" value="PFD_alpha_archaea"/>
</dbReference>
<dbReference type="Proteomes" id="UP000007110">
    <property type="component" value="Unassembled WGS sequence"/>
</dbReference>
<organism evidence="3 4">
    <name type="scientific">Strongylocentrotus purpuratus</name>
    <name type="common">Purple sea urchin</name>
    <dbReference type="NCBI Taxonomy" id="7668"/>
    <lineage>
        <taxon>Eukaryota</taxon>
        <taxon>Metazoa</taxon>
        <taxon>Echinodermata</taxon>
        <taxon>Eleutherozoa</taxon>
        <taxon>Echinozoa</taxon>
        <taxon>Echinoidea</taxon>
        <taxon>Euechinoidea</taxon>
        <taxon>Echinacea</taxon>
        <taxon>Camarodonta</taxon>
        <taxon>Echinidea</taxon>
        <taxon>Strongylocentrotidae</taxon>
        <taxon>Strongylocentrotus</taxon>
    </lineage>
</organism>
<dbReference type="GO" id="GO:0006457">
    <property type="term" value="P:protein folding"/>
    <property type="evidence" value="ECO:0007669"/>
    <property type="project" value="InterPro"/>
</dbReference>
<keyword evidence="4" id="KW-1185">Reference proteome</keyword>
<dbReference type="SUPFAM" id="SSF46579">
    <property type="entry name" value="Prefoldin"/>
    <property type="match status" value="1"/>
</dbReference>
<dbReference type="FunCoup" id="A0A7M7G3L6">
    <property type="interactions" value="2058"/>
</dbReference>
<dbReference type="GO" id="GO:0051082">
    <property type="term" value="F:unfolded protein binding"/>
    <property type="evidence" value="ECO:0007669"/>
    <property type="project" value="InterPro"/>
</dbReference>
<dbReference type="PANTHER" id="PTHR12674:SF2">
    <property type="entry name" value="PREFOLDIN SUBUNIT 5"/>
    <property type="match status" value="1"/>
</dbReference>
<dbReference type="GeneID" id="754445"/>
<proteinExistence type="inferred from homology"/>
<dbReference type="GO" id="GO:0016272">
    <property type="term" value="C:prefoldin complex"/>
    <property type="evidence" value="ECO:0000318"/>
    <property type="project" value="GO_Central"/>
</dbReference>
<name>A0A7M7G3L6_STRPU</name>
<dbReference type="EnsemblMetazoa" id="XM_001178621">
    <property type="protein sequence ID" value="XP_001178621"/>
    <property type="gene ID" value="LOC754445"/>
</dbReference>
<evidence type="ECO:0000313" key="4">
    <source>
        <dbReference type="Proteomes" id="UP000007110"/>
    </source>
</evidence>
<dbReference type="CDD" id="cd23157">
    <property type="entry name" value="Prefoldin_5"/>
    <property type="match status" value="1"/>
</dbReference>
<dbReference type="Gene3D" id="1.10.287.370">
    <property type="match status" value="1"/>
</dbReference>
<dbReference type="GO" id="GO:1990115">
    <property type="term" value="P:RNA polymerase III assembly"/>
    <property type="evidence" value="ECO:0000318"/>
    <property type="project" value="GO_Central"/>
</dbReference>